<evidence type="ECO:0000256" key="2">
    <source>
        <dbReference type="ARBA" id="ARBA00014454"/>
    </source>
</evidence>
<feature type="compositionally biased region" description="Basic and acidic residues" evidence="3">
    <location>
        <begin position="99"/>
        <end position="119"/>
    </location>
</feature>
<dbReference type="Proteomes" id="UP000694924">
    <property type="component" value="Unplaced"/>
</dbReference>
<gene>
    <name evidence="5" type="primary">LOC107063706</name>
</gene>
<accession>A0ABM1HT96</accession>
<sequence>MDKSISQKEYLKKYLSSGPGEEKKKKKKKLKIGPKTVKIIDDDIDLNKLRPIEDGEFDIFINGEDAPQIAGIIDERGPIDFSDKRKWKIIADDEDGELRFKQNDSVILREKEKESKISDSDLSPPRKSRKTSDSDLSPPRKSRKTSDSDLSPPRKSRKTSDSDLSPPRKSRKTSDSDLSPPRRNKKNNDSDLSPSRRNRRNNDSDLSPPRRNRRNNNLNLSPCRKSRKDDDSDLSPPRKSKKSDRSTSRHSKKSKKDYNSHKRRRNSSRWDDQPDGSESLSRDNTMHDTKMKKTLSGMSAGLQDAKSLREETEAYKKREIEMFNKLSNEVTGAGQKTILRDSKTGRRRDLEAEAAVEREKHKRQEELNEKYDKWGRGLKQIEDREEKLKNYLHEVSKPLARYVDDADLDKALREQEKEGDPMLEYIRNKKIKEGKIKPDELRYQGSYMPNRFGIRPGRRWDGVDRSNGYEKKWFDAQNAKTALQEEAYRWSTADM</sequence>
<reference evidence="5" key="1">
    <citation type="submission" date="2025-08" db="UniProtKB">
        <authorList>
            <consortium name="RefSeq"/>
        </authorList>
    </citation>
    <scope>IDENTIFICATION</scope>
    <source>
        <tissue evidence="5">Whole body</tissue>
    </source>
</reference>
<dbReference type="PANTHER" id="PTHR31809">
    <property type="entry name" value="BUD13 HOMOLOG"/>
    <property type="match status" value="1"/>
</dbReference>
<proteinExistence type="inferred from homology"/>
<dbReference type="InterPro" id="IPR018609">
    <property type="entry name" value="Bud13"/>
</dbReference>
<dbReference type="Pfam" id="PF09736">
    <property type="entry name" value="Bud13"/>
    <property type="match status" value="1"/>
</dbReference>
<name>A0ABM1HT96_POLDO</name>
<dbReference type="GeneID" id="107063706"/>
<feature type="compositionally biased region" description="Basic and acidic residues" evidence="3">
    <location>
        <begin position="338"/>
        <end position="366"/>
    </location>
</feature>
<organism evidence="4 5">
    <name type="scientific">Polistes dominula</name>
    <name type="common">European paper wasp</name>
    <name type="synonym">Vespa dominula</name>
    <dbReference type="NCBI Taxonomy" id="743375"/>
    <lineage>
        <taxon>Eukaryota</taxon>
        <taxon>Metazoa</taxon>
        <taxon>Ecdysozoa</taxon>
        <taxon>Arthropoda</taxon>
        <taxon>Hexapoda</taxon>
        <taxon>Insecta</taxon>
        <taxon>Pterygota</taxon>
        <taxon>Neoptera</taxon>
        <taxon>Endopterygota</taxon>
        <taxon>Hymenoptera</taxon>
        <taxon>Apocrita</taxon>
        <taxon>Aculeata</taxon>
        <taxon>Vespoidea</taxon>
        <taxon>Vespidae</taxon>
        <taxon>Polistinae</taxon>
        <taxon>Polistini</taxon>
        <taxon>Polistes</taxon>
    </lineage>
</organism>
<evidence type="ECO:0000313" key="5">
    <source>
        <dbReference type="RefSeq" id="XP_015171183.1"/>
    </source>
</evidence>
<feature type="compositionally biased region" description="Basic residues" evidence="3">
    <location>
        <begin position="238"/>
        <end position="267"/>
    </location>
</feature>
<feature type="region of interest" description="Disordered" evidence="3">
    <location>
        <begin position="334"/>
        <end position="366"/>
    </location>
</feature>
<protein>
    <recommendedName>
        <fullName evidence="2">BUD13 homolog</fullName>
    </recommendedName>
</protein>
<feature type="region of interest" description="Disordered" evidence="3">
    <location>
        <begin position="99"/>
        <end position="306"/>
    </location>
</feature>
<dbReference type="InterPro" id="IPR051112">
    <property type="entry name" value="CWC26_splicing_factor"/>
</dbReference>
<keyword evidence="4" id="KW-1185">Reference proteome</keyword>
<feature type="compositionally biased region" description="Low complexity" evidence="3">
    <location>
        <begin position="204"/>
        <end position="222"/>
    </location>
</feature>
<comment type="similarity">
    <text evidence="1">Belongs to the CWC26 family.</text>
</comment>
<dbReference type="PANTHER" id="PTHR31809:SF0">
    <property type="entry name" value="BUD13 HOMOLOG"/>
    <property type="match status" value="1"/>
</dbReference>
<evidence type="ECO:0000256" key="3">
    <source>
        <dbReference type="SAM" id="MobiDB-lite"/>
    </source>
</evidence>
<dbReference type="RefSeq" id="XP_015171183.1">
    <property type="nucleotide sequence ID" value="XM_015315697.1"/>
</dbReference>
<feature type="region of interest" description="Disordered" evidence="3">
    <location>
        <begin position="1"/>
        <end position="29"/>
    </location>
</feature>
<evidence type="ECO:0000313" key="4">
    <source>
        <dbReference type="Proteomes" id="UP000694924"/>
    </source>
</evidence>
<feature type="compositionally biased region" description="Basic and acidic residues" evidence="3">
    <location>
        <begin position="1"/>
        <end position="12"/>
    </location>
</feature>
<evidence type="ECO:0000256" key="1">
    <source>
        <dbReference type="ARBA" id="ARBA00011069"/>
    </source>
</evidence>
<feature type="compositionally biased region" description="Basic and acidic residues" evidence="3">
    <location>
        <begin position="280"/>
        <end position="291"/>
    </location>
</feature>